<dbReference type="OrthoDB" id="272289at2759"/>
<gene>
    <name evidence="1" type="ORF">BD626DRAFT_564421</name>
</gene>
<name>A0A550CRS5_9AGAR</name>
<evidence type="ECO:0000313" key="1">
    <source>
        <dbReference type="EMBL" id="TRM67488.1"/>
    </source>
</evidence>
<sequence length="79" mass="8329">MGLNGTDLDPIDPDAWWRNDDGPVFQSSDATVGVGHASFYPTAGWGSRTARAECFTFAQDDSPIFPVPVSAGVELKAAA</sequence>
<reference evidence="1 2" key="1">
    <citation type="journal article" date="2019" name="New Phytol.">
        <title>Comparative genomics reveals unique wood-decay strategies and fruiting body development in the Schizophyllaceae.</title>
        <authorList>
            <person name="Almasi E."/>
            <person name="Sahu N."/>
            <person name="Krizsan K."/>
            <person name="Balint B."/>
            <person name="Kovacs G.M."/>
            <person name="Kiss B."/>
            <person name="Cseklye J."/>
            <person name="Drula E."/>
            <person name="Henrissat B."/>
            <person name="Nagy I."/>
            <person name="Chovatia M."/>
            <person name="Adam C."/>
            <person name="LaButti K."/>
            <person name="Lipzen A."/>
            <person name="Riley R."/>
            <person name="Grigoriev I.V."/>
            <person name="Nagy L.G."/>
        </authorList>
    </citation>
    <scope>NUCLEOTIDE SEQUENCE [LARGE SCALE GENOMIC DNA]</scope>
    <source>
        <strain evidence="1 2">NL-1724</strain>
    </source>
</reference>
<keyword evidence="2" id="KW-1185">Reference proteome</keyword>
<comment type="caution">
    <text evidence="1">The sequence shown here is derived from an EMBL/GenBank/DDBJ whole genome shotgun (WGS) entry which is preliminary data.</text>
</comment>
<evidence type="ECO:0000313" key="2">
    <source>
        <dbReference type="Proteomes" id="UP000320762"/>
    </source>
</evidence>
<dbReference type="EMBL" id="VDMD01000002">
    <property type="protein sequence ID" value="TRM67488.1"/>
    <property type="molecule type" value="Genomic_DNA"/>
</dbReference>
<proteinExistence type="predicted"/>
<accession>A0A550CRS5</accession>
<dbReference type="Proteomes" id="UP000320762">
    <property type="component" value="Unassembled WGS sequence"/>
</dbReference>
<protein>
    <submittedName>
        <fullName evidence="1">Uncharacterized protein</fullName>
    </submittedName>
</protein>
<dbReference type="AlphaFoldDB" id="A0A550CRS5"/>
<organism evidence="1 2">
    <name type="scientific">Schizophyllum amplum</name>
    <dbReference type="NCBI Taxonomy" id="97359"/>
    <lineage>
        <taxon>Eukaryota</taxon>
        <taxon>Fungi</taxon>
        <taxon>Dikarya</taxon>
        <taxon>Basidiomycota</taxon>
        <taxon>Agaricomycotina</taxon>
        <taxon>Agaricomycetes</taxon>
        <taxon>Agaricomycetidae</taxon>
        <taxon>Agaricales</taxon>
        <taxon>Schizophyllaceae</taxon>
        <taxon>Schizophyllum</taxon>
    </lineage>
</organism>